<dbReference type="Proteomes" id="UP000224634">
    <property type="component" value="Unassembled WGS sequence"/>
</dbReference>
<evidence type="ECO:0000256" key="1">
    <source>
        <dbReference type="SAM" id="MobiDB-lite"/>
    </source>
</evidence>
<accession>A0A2B7X3L0</accession>
<keyword evidence="3" id="KW-1185">Reference proteome</keyword>
<proteinExistence type="predicted"/>
<feature type="compositionally biased region" description="Polar residues" evidence="1">
    <location>
        <begin position="54"/>
        <end position="70"/>
    </location>
</feature>
<evidence type="ECO:0000313" key="2">
    <source>
        <dbReference type="EMBL" id="PGH03440.1"/>
    </source>
</evidence>
<comment type="caution">
    <text evidence="2">The sequence shown here is derived from an EMBL/GenBank/DDBJ whole genome shotgun (WGS) entry which is preliminary data.</text>
</comment>
<reference evidence="2 3" key="1">
    <citation type="submission" date="2017-10" db="EMBL/GenBank/DDBJ databases">
        <title>Comparative genomics in systemic dimorphic fungi from Ajellomycetaceae.</title>
        <authorList>
            <person name="Munoz J.F."/>
            <person name="Mcewen J.G."/>
            <person name="Clay O.K."/>
            <person name="Cuomo C.A."/>
        </authorList>
    </citation>
    <scope>NUCLEOTIDE SEQUENCE [LARGE SCALE GENOMIC DNA]</scope>
    <source>
        <strain evidence="2 3">UAMH7299</strain>
    </source>
</reference>
<name>A0A2B7X3L0_POLH7</name>
<dbReference type="EMBL" id="PDNA01000211">
    <property type="protein sequence ID" value="PGH03440.1"/>
    <property type="molecule type" value="Genomic_DNA"/>
</dbReference>
<evidence type="ECO:0000313" key="3">
    <source>
        <dbReference type="Proteomes" id="UP000224634"/>
    </source>
</evidence>
<gene>
    <name evidence="2" type="ORF">AJ80_08688</name>
</gene>
<feature type="region of interest" description="Disordered" evidence="1">
    <location>
        <begin position="52"/>
        <end position="75"/>
    </location>
</feature>
<sequence>MWAPTSLCEPHLEVDGDMPLDAAAGNMQNTAARISLPCCISGRAAPNERLKQLGSPQQRAQGSLQSSSAATGWPLRPVWGGDTPDFIGGYSKRPTSVLMLNNEQTPLFQKISKWLTEMFMPCSVQASGSGTRNPAAGKREQTRKNFEFLVRQRPSNRGTVVVQQL</sequence>
<organism evidence="2 3">
    <name type="scientific">Polytolypa hystricis (strain UAMH7299)</name>
    <dbReference type="NCBI Taxonomy" id="1447883"/>
    <lineage>
        <taxon>Eukaryota</taxon>
        <taxon>Fungi</taxon>
        <taxon>Dikarya</taxon>
        <taxon>Ascomycota</taxon>
        <taxon>Pezizomycotina</taxon>
        <taxon>Eurotiomycetes</taxon>
        <taxon>Eurotiomycetidae</taxon>
        <taxon>Onygenales</taxon>
        <taxon>Onygenales incertae sedis</taxon>
        <taxon>Polytolypa</taxon>
    </lineage>
</organism>
<protein>
    <submittedName>
        <fullName evidence="2">Uncharacterized protein</fullName>
    </submittedName>
</protein>
<dbReference type="AlphaFoldDB" id="A0A2B7X3L0"/>